<dbReference type="Proteomes" id="UP000325577">
    <property type="component" value="Linkage Group LG15"/>
</dbReference>
<feature type="compositionally biased region" description="Polar residues" evidence="1">
    <location>
        <begin position="46"/>
        <end position="60"/>
    </location>
</feature>
<evidence type="ECO:0000256" key="1">
    <source>
        <dbReference type="SAM" id="MobiDB-lite"/>
    </source>
</evidence>
<evidence type="ECO:0000313" key="3">
    <source>
        <dbReference type="Proteomes" id="UP000325577"/>
    </source>
</evidence>
<protein>
    <submittedName>
        <fullName evidence="2">Uncharacterized protein</fullName>
    </submittedName>
</protein>
<dbReference type="OrthoDB" id="1432605at2759"/>
<accession>A0A5J5B462</accession>
<name>A0A5J5B462_9ASTE</name>
<proteinExistence type="predicted"/>
<organism evidence="2 3">
    <name type="scientific">Nyssa sinensis</name>
    <dbReference type="NCBI Taxonomy" id="561372"/>
    <lineage>
        <taxon>Eukaryota</taxon>
        <taxon>Viridiplantae</taxon>
        <taxon>Streptophyta</taxon>
        <taxon>Embryophyta</taxon>
        <taxon>Tracheophyta</taxon>
        <taxon>Spermatophyta</taxon>
        <taxon>Magnoliopsida</taxon>
        <taxon>eudicotyledons</taxon>
        <taxon>Gunneridae</taxon>
        <taxon>Pentapetalae</taxon>
        <taxon>asterids</taxon>
        <taxon>Cornales</taxon>
        <taxon>Nyssaceae</taxon>
        <taxon>Nyssa</taxon>
    </lineage>
</organism>
<dbReference type="EMBL" id="CM018038">
    <property type="protein sequence ID" value="KAA8538045.1"/>
    <property type="molecule type" value="Genomic_DNA"/>
</dbReference>
<evidence type="ECO:0000313" key="2">
    <source>
        <dbReference type="EMBL" id="KAA8538045.1"/>
    </source>
</evidence>
<reference evidence="2 3" key="1">
    <citation type="submission" date="2019-09" db="EMBL/GenBank/DDBJ databases">
        <title>A chromosome-level genome assembly of the Chinese tupelo Nyssa sinensis.</title>
        <authorList>
            <person name="Yang X."/>
            <person name="Kang M."/>
            <person name="Yang Y."/>
            <person name="Xiong H."/>
            <person name="Wang M."/>
            <person name="Zhang Z."/>
            <person name="Wang Z."/>
            <person name="Wu H."/>
            <person name="Ma T."/>
            <person name="Liu J."/>
            <person name="Xi Z."/>
        </authorList>
    </citation>
    <scope>NUCLEOTIDE SEQUENCE [LARGE SCALE GENOMIC DNA]</scope>
    <source>
        <strain evidence="2">J267</strain>
        <tissue evidence="2">Leaf</tissue>
    </source>
</reference>
<gene>
    <name evidence="2" type="ORF">F0562_027375</name>
</gene>
<feature type="region of interest" description="Disordered" evidence="1">
    <location>
        <begin position="33"/>
        <end position="62"/>
    </location>
</feature>
<sequence length="96" mass="10335">MDLETKKVVVSRDVVFDEVSSYQIDANPNRGIADLSPFFGDDASSEKGSNTTSSGETIQQDEVIGTTIRSKAKFEVFRSALGVVDSKFALRGSVAN</sequence>
<keyword evidence="3" id="KW-1185">Reference proteome</keyword>
<dbReference type="AlphaFoldDB" id="A0A5J5B462"/>